<keyword evidence="1 2" id="KW-0238">DNA-binding</keyword>
<dbReference type="EMBL" id="JQAN02000001">
    <property type="protein sequence ID" value="PPD59224.1"/>
    <property type="molecule type" value="Genomic_DNA"/>
</dbReference>
<dbReference type="AlphaFoldDB" id="A0A2P5PAB6"/>
<dbReference type="InterPro" id="IPR036388">
    <property type="entry name" value="WH-like_DNA-bd_sf"/>
</dbReference>
<dbReference type="Gene3D" id="1.10.10.10">
    <property type="entry name" value="Winged helix-like DNA-binding domain superfamily/Winged helix DNA-binding domain"/>
    <property type="match status" value="1"/>
</dbReference>
<dbReference type="InterPro" id="IPR001867">
    <property type="entry name" value="OmpR/PhoB-type_DNA-bd"/>
</dbReference>
<dbReference type="SUPFAM" id="SSF52172">
    <property type="entry name" value="CheY-like"/>
    <property type="match status" value="1"/>
</dbReference>
<dbReference type="CDD" id="cd00383">
    <property type="entry name" value="trans_reg_C"/>
    <property type="match status" value="1"/>
</dbReference>
<dbReference type="RefSeq" id="WP_102331458.1">
    <property type="nucleotide sequence ID" value="NZ_CP058566.2"/>
</dbReference>
<dbReference type="GO" id="GO:0000976">
    <property type="term" value="F:transcription cis-regulatory region binding"/>
    <property type="evidence" value="ECO:0007669"/>
    <property type="project" value="TreeGrafter"/>
</dbReference>
<dbReference type="Pfam" id="PF00072">
    <property type="entry name" value="Response_reg"/>
    <property type="match status" value="1"/>
</dbReference>
<dbReference type="GO" id="GO:0005829">
    <property type="term" value="C:cytosol"/>
    <property type="evidence" value="ECO:0007669"/>
    <property type="project" value="TreeGrafter"/>
</dbReference>
<dbReference type="InterPro" id="IPR011006">
    <property type="entry name" value="CheY-like_superfamily"/>
</dbReference>
<evidence type="ECO:0000313" key="3">
    <source>
        <dbReference type="Proteomes" id="UP000235653"/>
    </source>
</evidence>
<dbReference type="Gene3D" id="6.10.250.690">
    <property type="match status" value="1"/>
</dbReference>
<gene>
    <name evidence="2" type="ORF">JP09_000675</name>
</gene>
<dbReference type="Gene3D" id="3.40.50.2300">
    <property type="match status" value="1"/>
</dbReference>
<dbReference type="GO" id="GO:0006355">
    <property type="term" value="P:regulation of DNA-templated transcription"/>
    <property type="evidence" value="ECO:0007669"/>
    <property type="project" value="InterPro"/>
</dbReference>
<proteinExistence type="predicted"/>
<sequence>MKVLIIEDDSGIVDSLNLLFKMRWPEVEFKITSKGETGLLAVEQWNPDLTVLDLGLPDIDGLEVLKRIRLFSLTPVIILTARGDEYDIVRGLELGADDYIVKPFKQLEFLARAKTVLRHQGIAPVDAVYAKGPFKLTPATHKLYFDNREIILTKSECIIFLKLLENANSVVTQGALSRVLWGDDLPESVEAIRVYISRIRQKIEQNDPELAYISTKPGIGYSLNLSR</sequence>
<organism evidence="2 3">
    <name type="scientific">Dehalogenimonas etheniformans</name>
    <dbReference type="NCBI Taxonomy" id="1536648"/>
    <lineage>
        <taxon>Bacteria</taxon>
        <taxon>Bacillati</taxon>
        <taxon>Chloroflexota</taxon>
        <taxon>Dehalococcoidia</taxon>
        <taxon>Dehalococcoidales</taxon>
        <taxon>Dehalococcoidaceae</taxon>
        <taxon>Dehalogenimonas</taxon>
    </lineage>
</organism>
<dbReference type="InterPro" id="IPR001789">
    <property type="entry name" value="Sig_transdc_resp-reg_receiver"/>
</dbReference>
<dbReference type="InterPro" id="IPR016032">
    <property type="entry name" value="Sig_transdc_resp-reg_C-effctor"/>
</dbReference>
<dbReference type="GO" id="GO:0032993">
    <property type="term" value="C:protein-DNA complex"/>
    <property type="evidence" value="ECO:0007669"/>
    <property type="project" value="TreeGrafter"/>
</dbReference>
<evidence type="ECO:0000256" key="1">
    <source>
        <dbReference type="ARBA" id="ARBA00023125"/>
    </source>
</evidence>
<dbReference type="PANTHER" id="PTHR48111">
    <property type="entry name" value="REGULATOR OF RPOS"/>
    <property type="match status" value="1"/>
</dbReference>
<dbReference type="Pfam" id="PF00486">
    <property type="entry name" value="Trans_reg_C"/>
    <property type="match status" value="1"/>
</dbReference>
<accession>A0A2P5PAB6</accession>
<dbReference type="GO" id="GO:0000156">
    <property type="term" value="F:phosphorelay response regulator activity"/>
    <property type="evidence" value="ECO:0007669"/>
    <property type="project" value="TreeGrafter"/>
</dbReference>
<protein>
    <submittedName>
        <fullName evidence="2">DNA-binding response regulator</fullName>
    </submittedName>
</protein>
<keyword evidence="3" id="KW-1185">Reference proteome</keyword>
<dbReference type="InterPro" id="IPR039420">
    <property type="entry name" value="WalR-like"/>
</dbReference>
<dbReference type="SMART" id="SM00448">
    <property type="entry name" value="REC"/>
    <property type="match status" value="1"/>
</dbReference>
<dbReference type="OrthoDB" id="9802426at2"/>
<dbReference type="PROSITE" id="PS50110">
    <property type="entry name" value="RESPONSE_REGULATORY"/>
    <property type="match status" value="1"/>
</dbReference>
<dbReference type="Proteomes" id="UP000235653">
    <property type="component" value="Unassembled WGS sequence"/>
</dbReference>
<dbReference type="PROSITE" id="PS51755">
    <property type="entry name" value="OMPR_PHOB"/>
    <property type="match status" value="1"/>
</dbReference>
<reference evidence="2 3" key="1">
    <citation type="journal article" date="2017" name="ISME J.">
        <title>Grape pomace compost harbors organohalide-respiring Dehalogenimonas species with novel reductive dehalogenase genes.</title>
        <authorList>
            <person name="Yang Y."/>
            <person name="Higgins S.A."/>
            <person name="Yan J."/>
            <person name="Simsir B."/>
            <person name="Chourey K."/>
            <person name="Iyer R."/>
            <person name="Hettich R.L."/>
            <person name="Baldwin B."/>
            <person name="Ogles D.M."/>
            <person name="Loffler F.E."/>
        </authorList>
    </citation>
    <scope>NUCLEOTIDE SEQUENCE [LARGE SCALE GENOMIC DNA]</scope>
    <source>
        <strain evidence="2 3">GP</strain>
    </source>
</reference>
<evidence type="ECO:0000313" key="2">
    <source>
        <dbReference type="EMBL" id="PPD59224.1"/>
    </source>
</evidence>
<dbReference type="SMART" id="SM00862">
    <property type="entry name" value="Trans_reg_C"/>
    <property type="match status" value="1"/>
</dbReference>
<dbReference type="SUPFAM" id="SSF46894">
    <property type="entry name" value="C-terminal effector domain of the bipartite response regulators"/>
    <property type="match status" value="1"/>
</dbReference>
<dbReference type="CDD" id="cd17574">
    <property type="entry name" value="REC_OmpR"/>
    <property type="match status" value="1"/>
</dbReference>
<comment type="caution">
    <text evidence="2">The sequence shown here is derived from an EMBL/GenBank/DDBJ whole genome shotgun (WGS) entry which is preliminary data.</text>
</comment>
<name>A0A2P5PAB6_9CHLR</name>
<dbReference type="PANTHER" id="PTHR48111:SF50">
    <property type="entry name" value="KDP OPERON TRANSCRIPTIONAL REGULATORY PROTEIN KDPE"/>
    <property type="match status" value="1"/>
</dbReference>